<reference evidence="4" key="1">
    <citation type="submission" date="2010-11" db="EMBL/GenBank/DDBJ databases">
        <title>The complete genome of Mahella australiensis DSM 15567.</title>
        <authorList>
            <consortium name="US DOE Joint Genome Institute (JGI-PGF)"/>
            <person name="Lucas S."/>
            <person name="Copeland A."/>
            <person name="Lapidus A."/>
            <person name="Bruce D."/>
            <person name="Goodwin L."/>
            <person name="Pitluck S."/>
            <person name="Kyrpides N."/>
            <person name="Mavromatis K."/>
            <person name="Pagani I."/>
            <person name="Ivanova N."/>
            <person name="Teshima H."/>
            <person name="Brettin T."/>
            <person name="Detter J.C."/>
            <person name="Han C."/>
            <person name="Tapia R."/>
            <person name="Land M."/>
            <person name="Hauser L."/>
            <person name="Markowitz V."/>
            <person name="Cheng J.-F."/>
            <person name="Hugenholtz P."/>
            <person name="Woyke T."/>
            <person name="Wu D."/>
            <person name="Spring S."/>
            <person name="Pukall R."/>
            <person name="Steenblock K."/>
            <person name="Schneider S."/>
            <person name="Klenk H.-P."/>
            <person name="Eisen J.A."/>
        </authorList>
    </citation>
    <scope>NUCLEOTIDE SEQUENCE [LARGE SCALE GENOMIC DNA]</scope>
    <source>
        <strain evidence="4">DSM 15567 / CIP 107919 / 50-1 BON</strain>
    </source>
</reference>
<dbReference type="InterPro" id="IPR050490">
    <property type="entry name" value="Bact_solute-bd_prot1"/>
</dbReference>
<proteinExistence type="predicted"/>
<keyword evidence="2" id="KW-0732">Signal</keyword>
<feature type="region of interest" description="Disordered" evidence="1">
    <location>
        <begin position="25"/>
        <end position="60"/>
    </location>
</feature>
<accession>F3ZWI1</accession>
<dbReference type="AlphaFoldDB" id="F3ZWI1"/>
<dbReference type="SUPFAM" id="SSF53850">
    <property type="entry name" value="Periplasmic binding protein-like II"/>
    <property type="match status" value="1"/>
</dbReference>
<dbReference type="Proteomes" id="UP000008457">
    <property type="component" value="Chromosome"/>
</dbReference>
<feature type="compositionally biased region" description="Low complexity" evidence="1">
    <location>
        <begin position="33"/>
        <end position="45"/>
    </location>
</feature>
<protein>
    <submittedName>
        <fullName evidence="3">Extracellular solute-binding protein family 1</fullName>
    </submittedName>
</protein>
<dbReference type="InterPro" id="IPR006059">
    <property type="entry name" value="SBP"/>
</dbReference>
<evidence type="ECO:0000256" key="1">
    <source>
        <dbReference type="SAM" id="MobiDB-lite"/>
    </source>
</evidence>
<dbReference type="STRING" id="697281.Mahau_0196"/>
<dbReference type="eggNOG" id="COG1653">
    <property type="taxonomic scope" value="Bacteria"/>
</dbReference>
<dbReference type="KEGG" id="mas:Mahau_0196"/>
<organism evidence="3 4">
    <name type="scientific">Mahella australiensis (strain DSM 15567 / CIP 107919 / 50-1 BON)</name>
    <dbReference type="NCBI Taxonomy" id="697281"/>
    <lineage>
        <taxon>Bacteria</taxon>
        <taxon>Bacillati</taxon>
        <taxon>Bacillota</taxon>
        <taxon>Clostridia</taxon>
        <taxon>Thermoanaerobacterales</taxon>
        <taxon>Thermoanaerobacterales Family IV. Incertae Sedis</taxon>
        <taxon>Mahella</taxon>
    </lineage>
</organism>
<feature type="signal peptide" evidence="2">
    <location>
        <begin position="1"/>
        <end position="22"/>
    </location>
</feature>
<dbReference type="Pfam" id="PF13416">
    <property type="entry name" value="SBP_bac_8"/>
    <property type="match status" value="1"/>
</dbReference>
<evidence type="ECO:0000256" key="2">
    <source>
        <dbReference type="SAM" id="SignalP"/>
    </source>
</evidence>
<sequence>MKRFGKVLAFLLVLVIAVSITACDSSKDSEPTNQDSQSSNENNESTKLGTIDGKDPETGLPMLADRNNPITFKVFLGSPGQAPAKDNPVIKKITELTGVTIDFEFLVGDLSQKVGVMIAGEDYPDAINVDDAQKFIEAGAYIPLDDKLPNYPNLNDLYSPFKEDLTAKYGKTYILELYNVYTPELAPPIFDNGGAGFFMQKDVIAESGYKVPRTLDDYFGMIEAYAAKHPTVDGVKTRGFEILCDGWRDFCLRNPAQHLLGDGNNGDATIDYETNTAYFYQITDTAKNYYKKLNEEYHKGIIIPDTFTQSYDQYLSRISSGAVLGMFDQRWNFADGENALKADEKWNRTYVSLPITNPGVKDGYLDAPNGHITGINGIGITKNCKDTDRLLEFYDYLLNREVQDYLQWGVEGKDWVKAGENDKVLTEERRVLNYDTAKARDLTGVTLWNYSPKRQGRYPDGAPCGPGDSVAEYKASQSDYDKGFLEALKIDYPAQLLSEPVKRPAYYPIWAMAIEEGKGAAGAAQTAMIDVCRKYYPKLIMCDPGEYDSLWNEFVSAFNAANPQPYLDEINKQIKERLGQN</sequence>
<dbReference type="PROSITE" id="PS51257">
    <property type="entry name" value="PROKAR_LIPOPROTEIN"/>
    <property type="match status" value="1"/>
</dbReference>
<feature type="chain" id="PRO_5039418453" evidence="2">
    <location>
        <begin position="23"/>
        <end position="581"/>
    </location>
</feature>
<gene>
    <name evidence="3" type="ordered locus">Mahau_0196</name>
</gene>
<dbReference type="PANTHER" id="PTHR43649">
    <property type="entry name" value="ARABINOSE-BINDING PROTEIN-RELATED"/>
    <property type="match status" value="1"/>
</dbReference>
<dbReference type="HOGENOM" id="CLU_021021_1_1_9"/>
<dbReference type="RefSeq" id="WP_013779850.1">
    <property type="nucleotide sequence ID" value="NC_015520.1"/>
</dbReference>
<evidence type="ECO:0000313" key="3">
    <source>
        <dbReference type="EMBL" id="AEE95416.1"/>
    </source>
</evidence>
<evidence type="ECO:0000313" key="4">
    <source>
        <dbReference type="Proteomes" id="UP000008457"/>
    </source>
</evidence>
<dbReference type="OrthoDB" id="3235892at2"/>
<dbReference type="EMBL" id="CP002360">
    <property type="protein sequence ID" value="AEE95416.1"/>
    <property type="molecule type" value="Genomic_DNA"/>
</dbReference>
<name>F3ZWI1_MAHA5</name>
<reference evidence="3 4" key="2">
    <citation type="journal article" date="2011" name="Stand. Genomic Sci.">
        <title>Complete genome sequence of Mahella australiensis type strain (50-1 BON).</title>
        <authorList>
            <person name="Sikorski J."/>
            <person name="Teshima H."/>
            <person name="Nolan M."/>
            <person name="Lucas S."/>
            <person name="Hammon N."/>
            <person name="Deshpande S."/>
            <person name="Cheng J.F."/>
            <person name="Pitluck S."/>
            <person name="Liolios K."/>
            <person name="Pagani I."/>
            <person name="Ivanova N."/>
            <person name="Huntemann M."/>
            <person name="Mavromatis K."/>
            <person name="Ovchinikova G."/>
            <person name="Pati A."/>
            <person name="Tapia R."/>
            <person name="Han C."/>
            <person name="Goodwin L."/>
            <person name="Chen A."/>
            <person name="Palaniappan K."/>
            <person name="Land M."/>
            <person name="Hauser L."/>
            <person name="Ngatchou-Djao O.D."/>
            <person name="Rohde M."/>
            <person name="Pukall R."/>
            <person name="Spring S."/>
            <person name="Abt B."/>
            <person name="Goker M."/>
            <person name="Detter J.C."/>
            <person name="Woyke T."/>
            <person name="Bristow J."/>
            <person name="Markowitz V."/>
            <person name="Hugenholtz P."/>
            <person name="Eisen J.A."/>
            <person name="Kyrpides N.C."/>
            <person name="Klenk H.P."/>
            <person name="Lapidus A."/>
        </authorList>
    </citation>
    <scope>NUCLEOTIDE SEQUENCE [LARGE SCALE GENOMIC DNA]</scope>
    <source>
        <strain evidence="4">DSM 15567 / CIP 107919 / 50-1 BON</strain>
    </source>
</reference>
<keyword evidence="4" id="KW-1185">Reference proteome</keyword>
<dbReference type="Gene3D" id="3.40.190.10">
    <property type="entry name" value="Periplasmic binding protein-like II"/>
    <property type="match status" value="2"/>
</dbReference>
<dbReference type="PANTHER" id="PTHR43649:SF12">
    <property type="entry name" value="DIACETYLCHITOBIOSE BINDING PROTEIN DASA"/>
    <property type="match status" value="1"/>
</dbReference>